<keyword evidence="3 4" id="KW-0175">Coiled coil</keyword>
<dbReference type="SMART" id="SM00612">
    <property type="entry name" value="Kelch"/>
    <property type="match status" value="2"/>
</dbReference>
<dbReference type="Gene3D" id="1.25.40.420">
    <property type="match status" value="1"/>
</dbReference>
<accession>A0A8C9RVK3</accession>
<dbReference type="Pfam" id="PF15035">
    <property type="entry name" value="Rootletin"/>
    <property type="match status" value="1"/>
</dbReference>
<evidence type="ECO:0000256" key="1">
    <source>
        <dbReference type="ARBA" id="ARBA00022441"/>
    </source>
</evidence>
<dbReference type="Proteomes" id="UP000694397">
    <property type="component" value="Chromosome 3"/>
</dbReference>
<dbReference type="Gene3D" id="3.30.710.10">
    <property type="entry name" value="Potassium Channel Kv1.1, Chain A"/>
    <property type="match status" value="1"/>
</dbReference>
<dbReference type="InterPro" id="IPR000210">
    <property type="entry name" value="BTB/POZ_dom"/>
</dbReference>
<dbReference type="InterPro" id="IPR055167">
    <property type="entry name" value="Rootletin-like_CC"/>
</dbReference>
<dbReference type="SUPFAM" id="SSF117281">
    <property type="entry name" value="Kelch motif"/>
    <property type="match status" value="1"/>
</dbReference>
<evidence type="ECO:0000259" key="6">
    <source>
        <dbReference type="PROSITE" id="PS50097"/>
    </source>
</evidence>
<gene>
    <name evidence="7" type="primary">klhl30</name>
</gene>
<reference evidence="7" key="3">
    <citation type="submission" date="2025-09" db="UniProtKB">
        <authorList>
            <consortium name="Ensembl"/>
        </authorList>
    </citation>
    <scope>IDENTIFICATION</scope>
</reference>
<dbReference type="InterPro" id="IPR006652">
    <property type="entry name" value="Kelch_1"/>
</dbReference>
<evidence type="ECO:0000256" key="4">
    <source>
        <dbReference type="SAM" id="Coils"/>
    </source>
</evidence>
<keyword evidence="8" id="KW-1185">Reference proteome</keyword>
<dbReference type="FunFam" id="1.25.40.420:FF:000001">
    <property type="entry name" value="Kelch-like family member 12"/>
    <property type="match status" value="1"/>
</dbReference>
<feature type="domain" description="BTB" evidence="6">
    <location>
        <begin position="33"/>
        <end position="100"/>
    </location>
</feature>
<dbReference type="Ensembl" id="ENSSFOT00015023683.2">
    <property type="protein sequence ID" value="ENSSFOP00015023427.2"/>
    <property type="gene ID" value="ENSSFOG00015015068.2"/>
</dbReference>
<feature type="region of interest" description="Disordered" evidence="5">
    <location>
        <begin position="945"/>
        <end position="969"/>
    </location>
</feature>
<proteinExistence type="predicted"/>
<reference evidence="7" key="2">
    <citation type="submission" date="2025-08" db="UniProtKB">
        <authorList>
            <consortium name="Ensembl"/>
        </authorList>
    </citation>
    <scope>IDENTIFICATION</scope>
</reference>
<feature type="coiled-coil region" evidence="4">
    <location>
        <begin position="1093"/>
        <end position="1176"/>
    </location>
</feature>
<protein>
    <recommendedName>
        <fullName evidence="6">BTB domain-containing protein</fullName>
    </recommendedName>
</protein>
<dbReference type="PANTHER" id="PTHR24412:SF398">
    <property type="entry name" value="KELCH-LIKE PROTEIN 30"/>
    <property type="match status" value="1"/>
</dbReference>
<dbReference type="Gene3D" id="2.120.10.80">
    <property type="entry name" value="Kelch-type beta propeller"/>
    <property type="match status" value="1"/>
</dbReference>
<keyword evidence="2" id="KW-0677">Repeat</keyword>
<dbReference type="InterPro" id="IPR011705">
    <property type="entry name" value="BACK"/>
</dbReference>
<dbReference type="SUPFAM" id="SSF54695">
    <property type="entry name" value="POZ domain"/>
    <property type="match status" value="1"/>
</dbReference>
<feature type="compositionally biased region" description="Low complexity" evidence="5">
    <location>
        <begin position="960"/>
        <end position="969"/>
    </location>
</feature>
<evidence type="ECO:0000256" key="3">
    <source>
        <dbReference type="ARBA" id="ARBA00023054"/>
    </source>
</evidence>
<dbReference type="SMART" id="SM00225">
    <property type="entry name" value="BTB"/>
    <property type="match status" value="1"/>
</dbReference>
<dbReference type="Pfam" id="PF07707">
    <property type="entry name" value="BACK"/>
    <property type="match status" value="1"/>
</dbReference>
<evidence type="ECO:0000256" key="2">
    <source>
        <dbReference type="ARBA" id="ARBA00022737"/>
    </source>
</evidence>
<keyword evidence="1" id="KW-0880">Kelch repeat</keyword>
<dbReference type="OrthoDB" id="6482909at2759"/>
<reference evidence="7 8" key="1">
    <citation type="submission" date="2019-04" db="EMBL/GenBank/DDBJ databases">
        <authorList>
            <consortium name="Wellcome Sanger Institute Data Sharing"/>
        </authorList>
    </citation>
    <scope>NUCLEOTIDE SEQUENCE [LARGE SCALE GENOMIC DNA]</scope>
</reference>
<feature type="coiled-coil region" evidence="4">
    <location>
        <begin position="739"/>
        <end position="773"/>
    </location>
</feature>
<organism evidence="7 8">
    <name type="scientific">Scleropages formosus</name>
    <name type="common">Asian bonytongue</name>
    <name type="synonym">Osteoglossum formosum</name>
    <dbReference type="NCBI Taxonomy" id="113540"/>
    <lineage>
        <taxon>Eukaryota</taxon>
        <taxon>Metazoa</taxon>
        <taxon>Chordata</taxon>
        <taxon>Craniata</taxon>
        <taxon>Vertebrata</taxon>
        <taxon>Euteleostomi</taxon>
        <taxon>Actinopterygii</taxon>
        <taxon>Neopterygii</taxon>
        <taxon>Teleostei</taxon>
        <taxon>Osteoglossocephala</taxon>
        <taxon>Osteoglossomorpha</taxon>
        <taxon>Osteoglossiformes</taxon>
        <taxon>Osteoglossidae</taxon>
        <taxon>Scleropages</taxon>
    </lineage>
</organism>
<feature type="coiled-coil region" evidence="4">
    <location>
        <begin position="892"/>
        <end position="940"/>
    </location>
</feature>
<evidence type="ECO:0000313" key="7">
    <source>
        <dbReference type="Ensembl" id="ENSSFOP00015023427.2"/>
    </source>
</evidence>
<dbReference type="PROSITE" id="PS50097">
    <property type="entry name" value="BTB"/>
    <property type="match status" value="1"/>
</dbReference>
<dbReference type="InterPro" id="IPR015915">
    <property type="entry name" value="Kelch-typ_b-propeller"/>
</dbReference>
<dbReference type="Pfam" id="PF00651">
    <property type="entry name" value="BTB"/>
    <property type="match status" value="1"/>
</dbReference>
<evidence type="ECO:0000313" key="8">
    <source>
        <dbReference type="Proteomes" id="UP000694397"/>
    </source>
</evidence>
<dbReference type="GeneTree" id="ENSGT00940000158597"/>
<sequence length="1703" mass="194102">MVRNVDDLDLCLSSHPQTILEGLRSFCSHPKLIDLTLSVNGREFPCHRSVLALCSLYFRSMFCGDFVESIAAKVELHDVDPDVFSSLLDFAYTGKLTINQENVEGLIRTSSQLQFQAVRAVCSRYLQNQIDATNCLGILEFGEIHGCPEVVAKAWGFLRENFESVIHGEEFLTLEKDRLVACLSAEGLQTRDECTRVEAVLSWVRHQEGSRLPCLPELLSLTHLSLLPHEYITEILLKDSAVLLSRSAREVVESSCREILDLHPGALVQRSSQSPQPNLQEVLFVMGGRSLDDSDDEGDEEEEGRPQRILPRNCAFYNTKSRQWHLLPDFPNYNKWGYSVVSLNNDVYVTGGSRGSSTQTWSTTETWKYITREGKWVTVAPMLRPRTNHTSAALNGEIYVIGGTTMDCVEVEHYDPYSDSWSVIGPALKYVTNFTASACKGKLYLIGSCAVKYNVLTLQCYNPVIDGWSIIYSPFIPKYLSSPRSVSLDGVIYLIADNTKKVYCYDPEANMWEKKLAESLVHSGSSGEETSLMLSEEGPCPSAVPIPVCIHQIATHNLAEQPPVPGEGMQRVSLQDENGLLKGPVSQTHMDQDQLLVKQTALSDRVEQLLEVQSCNVAGDGTPMEHRRLMEVERTYKQKLQAYQEGQQRQAQLVQRLQAKVLQYKKRCGELEEEVLERTSECGRLKLSLQAHLDTSAGHLRRLEQEYSMDLQSRICQREEEQRRSASLGQVNTMLRKQLEQASAANSSLIERLRRAQDEADQKDMQLRREQETCVSRLSRKQARVRALWRQTASLRNCFTQLRASADRSLSDMRIECVAVSHRLYAACKSLEDRLSLHSAPNGQEVSLLEKQLKDKLKEAMQLQAHWGAEKVELNSRILDLTSTVMQLQGKITEKDRDLTSLKSTLERMEKSKAKCCSEMEELRREISNLQQTLNSVTQLACGDSGASEDAIEGLDSHHPSPTHQQSSPCLSYSDRALMVVQNTLSQYKLQVQELHTQLENTQKQMATLHRQLQEGEAERKDIMQRAEQLQQERQHSERAFEESYRDAQGYRSSLDIMASEKGDLEKLVLSLNQQIDSQRVELEALRSGDLELRRQQDLLLQQQEELRRESEHWRAEAERRESSLEQLEDKYSNLRKELLVLKENLSHVTLQKEMLEDEKASLSQTISKIEQQNAEQVLAVTKMQSEEARLRDSLAKMGALTEGLAKDKVELNRMLLQVEREKAELVERKREVELARTAAREKVSRLEQELLDISAEKRTLESSQNHLVETQQSQEEELRLLKKEKAQAVEQHAQASRQRRALSEQLALSRQEMECQAAALNRAVQEREALAKDKACLEVQLSVAERNALGLAQELTALRAEKEALESAVFEAQELTSVLEKEGVQLDAEKQGLLQAKEALTREIARLQGELELQAIRCEQERKMLEGRMAQAEEDAQLALSNSERSHRQQLDAEKEQLRTELIAQSKEVERQLRQECKELRVQSQAEREQLQQELVRLQKELKESLRQAEYHKQQALSLKEVEKTALSEKLTTLQQELAAAGMEMERLQRNTLSQQEQDKKTISDLNSEVQDLHLHLEELQSSQEEAMQRLRVQIKEEAHSRESALQKAEALQKKLQVEEEGRKAGQQELQEAHRELRKCVQEKDAQQNEVLDLRRALGDEIQDKEALLNSNQELRSLIKKAESDRIRYNGVLKMTLNSISS</sequence>
<evidence type="ECO:0000256" key="5">
    <source>
        <dbReference type="SAM" id="MobiDB-lite"/>
    </source>
</evidence>
<dbReference type="InterPro" id="IPR011333">
    <property type="entry name" value="SKP1/BTB/POZ_sf"/>
</dbReference>
<feature type="coiled-coil region" evidence="4">
    <location>
        <begin position="1209"/>
        <end position="1686"/>
    </location>
</feature>
<dbReference type="SMART" id="SM00875">
    <property type="entry name" value="BACK"/>
    <property type="match status" value="1"/>
</dbReference>
<feature type="coiled-coil region" evidence="4">
    <location>
        <begin position="985"/>
        <end position="1047"/>
    </location>
</feature>
<dbReference type="PANTHER" id="PTHR24412">
    <property type="entry name" value="KELCH PROTEIN"/>
    <property type="match status" value="1"/>
</dbReference>
<dbReference type="Pfam" id="PF01344">
    <property type="entry name" value="Kelch_1"/>
    <property type="match status" value="2"/>
</dbReference>
<name>A0A8C9RVK3_SCLFO</name>